<name>A0A143PJL8_LUTPR</name>
<gene>
    <name evidence="1" type="ORF">LuPra_01452</name>
</gene>
<evidence type="ECO:0000313" key="2">
    <source>
        <dbReference type="Proteomes" id="UP000076079"/>
    </source>
</evidence>
<dbReference type="EMBL" id="CP015136">
    <property type="protein sequence ID" value="AMY08258.1"/>
    <property type="molecule type" value="Genomic_DNA"/>
</dbReference>
<keyword evidence="2" id="KW-1185">Reference proteome</keyword>
<reference evidence="2" key="2">
    <citation type="submission" date="2016-04" db="EMBL/GenBank/DDBJ databases">
        <title>First Complete Genome Sequence of a Subdivision 6 Acidobacterium.</title>
        <authorList>
            <person name="Huang S."/>
            <person name="Vieira S."/>
            <person name="Bunk B."/>
            <person name="Riedel T."/>
            <person name="Sproeer C."/>
            <person name="Overmann J."/>
        </authorList>
    </citation>
    <scope>NUCLEOTIDE SEQUENCE [LARGE SCALE GENOMIC DNA]</scope>
    <source>
        <strain evidence="2">DSM 100886 HEG_-6_39</strain>
    </source>
</reference>
<dbReference type="STRING" id="1855912.LuPra_01452"/>
<reference evidence="1 2" key="1">
    <citation type="journal article" date="2016" name="Genome Announc.">
        <title>First Complete Genome Sequence of a Subdivision 6 Acidobacterium Strain.</title>
        <authorList>
            <person name="Huang S."/>
            <person name="Vieira S."/>
            <person name="Bunk B."/>
            <person name="Riedel T."/>
            <person name="Sproer C."/>
            <person name="Overmann J."/>
        </authorList>
    </citation>
    <scope>NUCLEOTIDE SEQUENCE [LARGE SCALE GENOMIC DNA]</scope>
    <source>
        <strain evidence="2">DSM 100886 HEG_-6_39</strain>
    </source>
</reference>
<dbReference type="AlphaFoldDB" id="A0A143PJL8"/>
<evidence type="ECO:0000313" key="1">
    <source>
        <dbReference type="EMBL" id="AMY08258.1"/>
    </source>
</evidence>
<proteinExistence type="predicted"/>
<dbReference type="KEGG" id="abac:LuPra_01452"/>
<sequence length="41" mass="4350">MQAQARAQVQAVATMWLGMADVTIGVRGIPHASPIVVECSR</sequence>
<dbReference type="Proteomes" id="UP000076079">
    <property type="component" value="Chromosome"/>
</dbReference>
<protein>
    <submittedName>
        <fullName evidence="1">Uncharacterized protein</fullName>
    </submittedName>
</protein>
<dbReference type="RefSeq" id="WP_257724493.1">
    <property type="nucleotide sequence ID" value="NZ_CP015136.1"/>
</dbReference>
<accession>A0A143PJL8</accession>
<organism evidence="1 2">
    <name type="scientific">Luteitalea pratensis</name>
    <dbReference type="NCBI Taxonomy" id="1855912"/>
    <lineage>
        <taxon>Bacteria</taxon>
        <taxon>Pseudomonadati</taxon>
        <taxon>Acidobacteriota</taxon>
        <taxon>Vicinamibacteria</taxon>
        <taxon>Vicinamibacterales</taxon>
        <taxon>Vicinamibacteraceae</taxon>
        <taxon>Luteitalea</taxon>
    </lineage>
</organism>